<dbReference type="AlphaFoldDB" id="B1VMV3"/>
<evidence type="ECO:0000256" key="1">
    <source>
        <dbReference type="SAM" id="MobiDB-lite"/>
    </source>
</evidence>
<dbReference type="Proteomes" id="UP000001685">
    <property type="component" value="Chromosome"/>
</dbReference>
<evidence type="ECO:0000313" key="3">
    <source>
        <dbReference type="Proteomes" id="UP000001685"/>
    </source>
</evidence>
<organism evidence="2 3">
    <name type="scientific">Streptomyces griseus subsp. griseus (strain JCM 4626 / CBS 651.72 / NBRC 13350 / KCC S-0626 / ISP 5235)</name>
    <dbReference type="NCBI Taxonomy" id="455632"/>
    <lineage>
        <taxon>Bacteria</taxon>
        <taxon>Bacillati</taxon>
        <taxon>Actinomycetota</taxon>
        <taxon>Actinomycetes</taxon>
        <taxon>Kitasatosporales</taxon>
        <taxon>Streptomycetaceae</taxon>
        <taxon>Streptomyces</taxon>
    </lineage>
</organism>
<reference evidence="3" key="1">
    <citation type="journal article" date="2008" name="J. Bacteriol.">
        <title>Genome sequence of the streptomycin-producing microorganism Streptomyces griseus IFO 13350.</title>
        <authorList>
            <person name="Ohnishi Y."/>
            <person name="Ishikawa J."/>
            <person name="Hara H."/>
            <person name="Suzuki H."/>
            <person name="Ikenoya M."/>
            <person name="Ikeda H."/>
            <person name="Yamashita A."/>
            <person name="Hattori M."/>
            <person name="Horinouchi S."/>
        </authorList>
    </citation>
    <scope>NUCLEOTIDE SEQUENCE [LARGE SCALE GENOMIC DNA]</scope>
    <source>
        <strain evidence="3">JCM 4626 / NBRC 13350</strain>
    </source>
</reference>
<dbReference type="eggNOG" id="ENOG5030GZY">
    <property type="taxonomic scope" value="Bacteria"/>
</dbReference>
<sequence length="178" mass="18356">MTRTPNGTSDLPEGAGPIDTGTPVRGPGKPVTAPRTVTGEEPAGPTGADPRTVPGPGPGVSEHPGHAVPPAGPDTGTGPAENGPHPGGPLFAPEEREAYAARIQQAVTGFVEDPQRAVREADATFDEVVASLGTLLEERGRRLRAGKDGSGPATGAETEDLRIALQHYRDLTERLVRL</sequence>
<gene>
    <name evidence="2" type="ordered locus">SGR_6749</name>
</gene>
<protein>
    <submittedName>
        <fullName evidence="2">Secreted protein</fullName>
    </submittedName>
</protein>
<accession>B1VMV3</accession>
<dbReference type="PATRIC" id="fig|455632.4.peg.6927"/>
<dbReference type="EMBL" id="AP009493">
    <property type="protein sequence ID" value="BAG23578.1"/>
    <property type="molecule type" value="Genomic_DNA"/>
</dbReference>
<feature type="region of interest" description="Disordered" evidence="1">
    <location>
        <begin position="1"/>
        <end position="93"/>
    </location>
</feature>
<evidence type="ECO:0000313" key="2">
    <source>
        <dbReference type="EMBL" id="BAG23578.1"/>
    </source>
</evidence>
<proteinExistence type="predicted"/>
<dbReference type="RefSeq" id="WP_012382184.1">
    <property type="nucleotide sequence ID" value="NC_010572.1"/>
</dbReference>
<dbReference type="KEGG" id="sgr:SGR_6749"/>
<dbReference type="HOGENOM" id="CLU_093861_1_1_11"/>
<name>B1VMV3_STRGG</name>